<dbReference type="EMBL" id="WTXG01000073">
    <property type="protein sequence ID" value="KAI0294503.1"/>
    <property type="molecule type" value="Genomic_DNA"/>
</dbReference>
<accession>A0AAD4QLA7</accession>
<keyword evidence="3" id="KW-1185">Reference proteome</keyword>
<proteinExistence type="predicted"/>
<reference evidence="2" key="1">
    <citation type="journal article" date="2022" name="New Phytol.">
        <title>Evolutionary transition to the ectomycorrhizal habit in the genomes of a hyperdiverse lineage of mushroom-forming fungi.</title>
        <authorList>
            <person name="Looney B."/>
            <person name="Miyauchi S."/>
            <person name="Morin E."/>
            <person name="Drula E."/>
            <person name="Courty P.E."/>
            <person name="Kohler A."/>
            <person name="Kuo A."/>
            <person name="LaButti K."/>
            <person name="Pangilinan J."/>
            <person name="Lipzen A."/>
            <person name="Riley R."/>
            <person name="Andreopoulos W."/>
            <person name="He G."/>
            <person name="Johnson J."/>
            <person name="Nolan M."/>
            <person name="Tritt A."/>
            <person name="Barry K.W."/>
            <person name="Grigoriev I.V."/>
            <person name="Nagy L.G."/>
            <person name="Hibbett D."/>
            <person name="Henrissat B."/>
            <person name="Matheny P.B."/>
            <person name="Labbe J."/>
            <person name="Martin F.M."/>
        </authorList>
    </citation>
    <scope>NUCLEOTIDE SEQUENCE</scope>
    <source>
        <strain evidence="2">BPL690</strain>
    </source>
</reference>
<name>A0AAD4QLA7_9AGAM</name>
<dbReference type="AlphaFoldDB" id="A0AAD4QLA7"/>
<organism evidence="2 3">
    <name type="scientific">Multifurca ochricompacta</name>
    <dbReference type="NCBI Taxonomy" id="376703"/>
    <lineage>
        <taxon>Eukaryota</taxon>
        <taxon>Fungi</taxon>
        <taxon>Dikarya</taxon>
        <taxon>Basidiomycota</taxon>
        <taxon>Agaricomycotina</taxon>
        <taxon>Agaricomycetes</taxon>
        <taxon>Russulales</taxon>
        <taxon>Russulaceae</taxon>
        <taxon>Multifurca</taxon>
    </lineage>
</organism>
<protein>
    <submittedName>
        <fullName evidence="2">Uncharacterized protein</fullName>
    </submittedName>
</protein>
<comment type="caution">
    <text evidence="2">The sequence shown here is derived from an EMBL/GenBank/DDBJ whole genome shotgun (WGS) entry which is preliminary data.</text>
</comment>
<sequence length="177" mass="19874">MAGMIHLLLAPLPIHRPMIPCSGHAIQLRPLCHPNGAFTSCQVFLSQGIITLRQHPPLRHMQRLLSYLCLCIFSIAQQAPVSLIVRKVSFHASYLGIKERTEILTRSSNDTRSLSKHGICSAMSSANFPLLTPVILHTPCTRFLNISQVHLGRRTPRRVFCHPTRAARVRARNTTRC</sequence>
<dbReference type="EMBL" id="WTXG01000050">
    <property type="protein sequence ID" value="KAI0296283.1"/>
    <property type="molecule type" value="Genomic_DNA"/>
</dbReference>
<gene>
    <name evidence="2" type="ORF">B0F90DRAFT_1747009</name>
    <name evidence="1" type="ORF">B0F90DRAFT_1756996</name>
</gene>
<dbReference type="Proteomes" id="UP001203297">
    <property type="component" value="Unassembled WGS sequence"/>
</dbReference>
<evidence type="ECO:0000313" key="2">
    <source>
        <dbReference type="EMBL" id="KAI0296283.1"/>
    </source>
</evidence>
<evidence type="ECO:0000313" key="3">
    <source>
        <dbReference type="Proteomes" id="UP001203297"/>
    </source>
</evidence>
<evidence type="ECO:0000313" key="1">
    <source>
        <dbReference type="EMBL" id="KAI0294503.1"/>
    </source>
</evidence>